<dbReference type="Pfam" id="PF03205">
    <property type="entry name" value="MobB"/>
    <property type="match status" value="1"/>
</dbReference>
<gene>
    <name evidence="2" type="ORF">JOE21_000726</name>
</gene>
<evidence type="ECO:0000313" key="3">
    <source>
        <dbReference type="Proteomes" id="UP001185012"/>
    </source>
</evidence>
<dbReference type="EMBL" id="JAVDQG010000001">
    <property type="protein sequence ID" value="MDR6224738.1"/>
    <property type="molecule type" value="Genomic_DNA"/>
</dbReference>
<dbReference type="SUPFAM" id="SSF52540">
    <property type="entry name" value="P-loop containing nucleoside triphosphate hydrolases"/>
    <property type="match status" value="1"/>
</dbReference>
<comment type="caution">
    <text evidence="2">The sequence shown here is derived from an EMBL/GenBank/DDBJ whole genome shotgun (WGS) entry which is preliminary data.</text>
</comment>
<evidence type="ECO:0000313" key="2">
    <source>
        <dbReference type="EMBL" id="MDR6224738.1"/>
    </source>
</evidence>
<dbReference type="InterPro" id="IPR052539">
    <property type="entry name" value="MGD_biosynthesis_adapter"/>
</dbReference>
<dbReference type="Proteomes" id="UP001185012">
    <property type="component" value="Unassembled WGS sequence"/>
</dbReference>
<dbReference type="InterPro" id="IPR004435">
    <property type="entry name" value="MobB_dom"/>
</dbReference>
<sequence length="169" mass="19054">MNQPHSLPPLIQVVGYAGSGKTTLLTRVVQMLTNQGWNVGTIKHHPKSWEWDEPGKDTWRHRQAGAGPVALVTGDRTVIDWHKVQEPVALLPFYRGMDLVLVEGFKQASHPKLVMVHREEDRELLDLSSIITLVSSQPEQWKKRGPCLHWDDVEKVAAMIVQEAGLDSK</sequence>
<reference evidence="2 3" key="1">
    <citation type="submission" date="2023-07" db="EMBL/GenBank/DDBJ databases">
        <title>Genomic Encyclopedia of Type Strains, Phase IV (KMG-IV): sequencing the most valuable type-strain genomes for metagenomic binning, comparative biology and taxonomic classification.</title>
        <authorList>
            <person name="Goeker M."/>
        </authorList>
    </citation>
    <scope>NUCLEOTIDE SEQUENCE [LARGE SCALE GENOMIC DNA]</scope>
    <source>
        <strain evidence="2 3">DSM 45903</strain>
    </source>
</reference>
<name>A0ABU1IJ03_9BACL</name>
<accession>A0ABU1IJ03</accession>
<dbReference type="NCBIfam" id="TIGR00176">
    <property type="entry name" value="mobB"/>
    <property type="match status" value="1"/>
</dbReference>
<feature type="domain" description="Molybdopterin-guanine dinucleotide biosynthesis protein B (MobB)" evidence="1">
    <location>
        <begin position="11"/>
        <end position="135"/>
    </location>
</feature>
<dbReference type="PANTHER" id="PTHR40072">
    <property type="entry name" value="MOLYBDOPTERIN-GUANINE DINUCLEOTIDE BIOSYNTHESIS ADAPTER PROTEIN-RELATED"/>
    <property type="match status" value="1"/>
</dbReference>
<protein>
    <submittedName>
        <fullName evidence="2">Molybdopterin-guanine dinucleotide biosynthesis protein B</fullName>
    </submittedName>
</protein>
<dbReference type="InterPro" id="IPR027417">
    <property type="entry name" value="P-loop_NTPase"/>
</dbReference>
<evidence type="ECO:0000259" key="1">
    <source>
        <dbReference type="Pfam" id="PF03205"/>
    </source>
</evidence>
<dbReference type="CDD" id="cd03116">
    <property type="entry name" value="MobB"/>
    <property type="match status" value="1"/>
</dbReference>
<organism evidence="2 3">
    <name type="scientific">Desmospora profundinema</name>
    <dbReference type="NCBI Taxonomy" id="1571184"/>
    <lineage>
        <taxon>Bacteria</taxon>
        <taxon>Bacillati</taxon>
        <taxon>Bacillota</taxon>
        <taxon>Bacilli</taxon>
        <taxon>Bacillales</taxon>
        <taxon>Thermoactinomycetaceae</taxon>
        <taxon>Desmospora</taxon>
    </lineage>
</organism>
<dbReference type="RefSeq" id="WP_309862321.1">
    <property type="nucleotide sequence ID" value="NZ_JAVDQG010000001.1"/>
</dbReference>
<proteinExistence type="predicted"/>
<dbReference type="PANTHER" id="PTHR40072:SF1">
    <property type="entry name" value="MOLYBDOPTERIN-GUANINE DINUCLEOTIDE BIOSYNTHESIS ADAPTER PROTEIN"/>
    <property type="match status" value="1"/>
</dbReference>
<keyword evidence="3" id="KW-1185">Reference proteome</keyword>
<dbReference type="Gene3D" id="3.40.50.300">
    <property type="entry name" value="P-loop containing nucleotide triphosphate hydrolases"/>
    <property type="match status" value="1"/>
</dbReference>